<feature type="compositionally biased region" description="Polar residues" evidence="1">
    <location>
        <begin position="82"/>
        <end position="99"/>
    </location>
</feature>
<dbReference type="SUPFAM" id="SSF52540">
    <property type="entry name" value="P-loop containing nucleoside triphosphate hydrolases"/>
    <property type="match status" value="1"/>
</dbReference>
<feature type="region of interest" description="Disordered" evidence="1">
    <location>
        <begin position="1232"/>
        <end position="1254"/>
    </location>
</feature>
<dbReference type="EMBL" id="WJXW01000004">
    <property type="protein sequence ID" value="KAF9736899.1"/>
    <property type="molecule type" value="Genomic_DNA"/>
</dbReference>
<comment type="caution">
    <text evidence="3">The sequence shown here is derived from an EMBL/GenBank/DDBJ whole genome shotgun (WGS) entry which is preliminary data.</text>
</comment>
<dbReference type="SMART" id="SM00382">
    <property type="entry name" value="AAA"/>
    <property type="match status" value="1"/>
</dbReference>
<evidence type="ECO:0000259" key="2">
    <source>
        <dbReference type="SMART" id="SM00382"/>
    </source>
</evidence>
<dbReference type="GO" id="GO:0005634">
    <property type="term" value="C:nucleus"/>
    <property type="evidence" value="ECO:0007669"/>
    <property type="project" value="TreeGrafter"/>
</dbReference>
<feature type="region of interest" description="Disordered" evidence="1">
    <location>
        <begin position="728"/>
        <end position="762"/>
    </location>
</feature>
<sequence>MALTAVQTAMNLEDKQHVHPFFSKTHKHTASEQQPPAIEAPADDAHDDPDYEQHEKAGQGQEGKRGPKPGGANEKKEGAVGQRQSLMEKFTQSARNQPATEGAQLDTETRPEEPNLEEDPNKGRRKRRKTRSSSPTRGGTTPDHVPKDAPLDWQQQLELQAGLSTAPHPTPYRPEALSNGDDVNGPTNGYGRPATPPNDAALKPGASPTRDSISASATSRPSPKKKIKISRSGKLVSSPPGAGPETTTPKRLRGRKAKLKVIPTVTVIRYGQTAESRCTIGEKIEAIFRAEKSTLRLVTPKKAPPKSSAPPRPTHPFFLGKAAPKTDGATAREQATVDQPLPSPRAQKRTAATPGKLRLEIQSFHSSDNPPILETRTNRPPKQAGLVEAAWPAMDTAHVRNLDVTALDASTLPPTTSPKARKLKNKVPAVSPDEDVISRLAAQLGPSFHKQNDATRSNFAPPDDVRLPARLLTTGVNIQEKIRTQIASLSPSSERGNSAHAAVSALLAGIEDNLTAFDLGKCEPLAWAQKYAPKSTSHVLQLGQEPATLRNWLQNHTVLAVSGKHSGENAVGKPPKKKRKTVEDDFIVDSDEEEEEEMIELYEEDSGNHERTFAPASERRARWTRNKNVVLISGPHGCGKSAMIQAVAKDLGFEIFEIHSGSRRSGKDIQDKVGDMTANHLVSHNRNETVAKPEEIPANGTDTERHSDALRKDLDSGRQDTVVSFFKSKGPVMEKSKPQPKAKEPTKKVTLSGQATLSLGQSQRKSQKQSLILFEEADVLYDEDQGFWAQVTKLASHSKRPIIITCTDEALIPMHELPLAAILRVSPPPVSLATDYMVAMAGHEGHILRRDAVSTLYRLKNCDLRASITELNFWCQMSVGDRKGGLEWVYQRWPPGKDVDESGRPLRVASEGTFVPGMGCLSHNLFESHDHIGFDHTEELLKETWEEWDVKPNEWSGHYNVEAVSEDQSRGKVDALKRLEAIIDSTSAADAFCSAAMPSYEQYFQERTDPSLPHLTDKIRLSYTLAAPVLQVDHVTDFGQFDTRMLTQTHLQIQRACGGRPVLVLDAEQAMSIPCTEQGFTSALLDHKDRQRCEIQLSRPDFSRAFDLLANPPDSHPALGTSYNLIASSFDRTFRIVTEDLAPYVRSIVASELVLETQRIRLGNLLSEGGRSGSKRQRTTRAARTALEGGTRDTKRRERWFGAELNRTLVMGTAGQGWAGLGSGGVEAAGGSEGTSVAGTQAGSECVSAIGTQE</sequence>
<feature type="compositionally biased region" description="Polar residues" evidence="1">
    <location>
        <begin position="209"/>
        <end position="218"/>
    </location>
</feature>
<proteinExistence type="predicted"/>
<dbReference type="PANTHER" id="PTHR23389:SF21">
    <property type="entry name" value="ATPASE FAMILY AAA DOMAIN-CONTAINING PROTEIN 5"/>
    <property type="match status" value="1"/>
</dbReference>
<feature type="compositionally biased region" description="Polar residues" evidence="1">
    <location>
        <begin position="749"/>
        <end position="762"/>
    </location>
</feature>
<feature type="region of interest" description="Disordered" evidence="1">
    <location>
        <begin position="299"/>
        <end position="379"/>
    </location>
</feature>
<dbReference type="Pfam" id="PF03215">
    <property type="entry name" value="Rad17"/>
    <property type="match status" value="1"/>
</dbReference>
<feature type="region of interest" description="Disordered" evidence="1">
    <location>
        <begin position="1"/>
        <end position="257"/>
    </location>
</feature>
<dbReference type="Gene3D" id="3.40.50.300">
    <property type="entry name" value="P-loop containing nucleotide triphosphate hydrolases"/>
    <property type="match status" value="1"/>
</dbReference>
<feature type="region of interest" description="Disordered" evidence="1">
    <location>
        <begin position="1168"/>
        <end position="1194"/>
    </location>
</feature>
<feature type="compositionally biased region" description="Low complexity" evidence="1">
    <location>
        <begin position="132"/>
        <end position="142"/>
    </location>
</feature>
<feature type="compositionally biased region" description="Polar residues" evidence="1">
    <location>
        <begin position="1"/>
        <end position="10"/>
    </location>
</feature>
<gene>
    <name evidence="3" type="ORF">PMIN01_04678</name>
</gene>
<dbReference type="GO" id="GO:0003677">
    <property type="term" value="F:DNA binding"/>
    <property type="evidence" value="ECO:0007669"/>
    <property type="project" value="TreeGrafter"/>
</dbReference>
<feature type="compositionally biased region" description="Basic residues" evidence="1">
    <location>
        <begin position="222"/>
        <end position="231"/>
    </location>
</feature>
<feature type="compositionally biased region" description="Basic and acidic residues" evidence="1">
    <location>
        <begin position="732"/>
        <end position="747"/>
    </location>
</feature>
<organism evidence="3 4">
    <name type="scientific">Paraphaeosphaeria minitans</name>
    <dbReference type="NCBI Taxonomy" id="565426"/>
    <lineage>
        <taxon>Eukaryota</taxon>
        <taxon>Fungi</taxon>
        <taxon>Dikarya</taxon>
        <taxon>Ascomycota</taxon>
        <taxon>Pezizomycotina</taxon>
        <taxon>Dothideomycetes</taxon>
        <taxon>Pleosporomycetidae</taxon>
        <taxon>Pleosporales</taxon>
        <taxon>Massarineae</taxon>
        <taxon>Didymosphaeriaceae</taxon>
        <taxon>Paraphaeosphaeria</taxon>
    </lineage>
</organism>
<protein>
    <submittedName>
        <fullName evidence="3">AAA family protein</fullName>
    </submittedName>
</protein>
<feature type="compositionally biased region" description="Acidic residues" evidence="1">
    <location>
        <begin position="41"/>
        <end position="50"/>
    </location>
</feature>
<dbReference type="OrthoDB" id="9996895at2759"/>
<evidence type="ECO:0000313" key="4">
    <source>
        <dbReference type="Proteomes" id="UP000756921"/>
    </source>
</evidence>
<dbReference type="PANTHER" id="PTHR23389">
    <property type="entry name" value="CHROMOSOME TRANSMISSION FIDELITY FACTOR 18"/>
    <property type="match status" value="1"/>
</dbReference>
<dbReference type="AlphaFoldDB" id="A0A9P6KSP4"/>
<dbReference type="Proteomes" id="UP000756921">
    <property type="component" value="Unassembled WGS sequence"/>
</dbReference>
<accession>A0A9P6KSP4</accession>
<name>A0A9P6KSP4_9PLEO</name>
<feature type="domain" description="AAA+ ATPase" evidence="2">
    <location>
        <begin position="626"/>
        <end position="829"/>
    </location>
</feature>
<dbReference type="InterPro" id="IPR027417">
    <property type="entry name" value="P-loop_NTPase"/>
</dbReference>
<dbReference type="InterPro" id="IPR003593">
    <property type="entry name" value="AAA+_ATPase"/>
</dbReference>
<keyword evidence="4" id="KW-1185">Reference proteome</keyword>
<feature type="compositionally biased region" description="Basic and acidic residues" evidence="1">
    <location>
        <begin position="51"/>
        <end position="65"/>
    </location>
</feature>
<evidence type="ECO:0000313" key="3">
    <source>
        <dbReference type="EMBL" id="KAF9736899.1"/>
    </source>
</evidence>
<evidence type="ECO:0000256" key="1">
    <source>
        <dbReference type="SAM" id="MobiDB-lite"/>
    </source>
</evidence>
<reference evidence="3" key="1">
    <citation type="journal article" date="2020" name="Mol. Plant Microbe Interact.">
        <title>Genome Sequence of the Biocontrol Agent Coniothyrium minitans strain Conio (IMI 134523).</title>
        <authorList>
            <person name="Patel D."/>
            <person name="Shittu T.A."/>
            <person name="Baroncelli R."/>
            <person name="Muthumeenakshi S."/>
            <person name="Osborne T.H."/>
            <person name="Janganan T.K."/>
            <person name="Sreenivasaprasad S."/>
        </authorList>
    </citation>
    <scope>NUCLEOTIDE SEQUENCE</scope>
    <source>
        <strain evidence="3">Conio</strain>
    </source>
</reference>